<keyword evidence="1" id="KW-1133">Transmembrane helix</keyword>
<dbReference type="AlphaFoldDB" id="A0A2S5KQG3"/>
<proteinExistence type="predicted"/>
<name>A0A2S5KQG3_9PROT</name>
<evidence type="ECO:0000313" key="3">
    <source>
        <dbReference type="Proteomes" id="UP000238196"/>
    </source>
</evidence>
<protein>
    <recommendedName>
        <fullName evidence="4">PA2779 family protein</fullName>
    </recommendedName>
</protein>
<sequence>MKKQFFELSRWFTCVALIERYGIIRAAVGKSVIIQAVEGDNMNTGMKKQITALVLASFVSGGVIAPTLAHAGMVSPGQMYSEQQANPKARLESLLARQDVRQQLIKQGANPADVEQRVASLSDEEARLVADRMDQQPAGQGIVAAAVFIFLVLLATDILGLTDVFTFVKK</sequence>
<comment type="caution">
    <text evidence="2">The sequence shown here is derived from an EMBL/GenBank/DDBJ whole genome shotgun (WGS) entry which is preliminary data.</text>
</comment>
<evidence type="ECO:0000256" key="1">
    <source>
        <dbReference type="SAM" id="Phobius"/>
    </source>
</evidence>
<feature type="transmembrane region" description="Helical" evidence="1">
    <location>
        <begin position="50"/>
        <end position="69"/>
    </location>
</feature>
<evidence type="ECO:0000313" key="2">
    <source>
        <dbReference type="EMBL" id="PPC77087.1"/>
    </source>
</evidence>
<dbReference type="Proteomes" id="UP000238196">
    <property type="component" value="Unassembled WGS sequence"/>
</dbReference>
<keyword evidence="1" id="KW-0812">Transmembrane</keyword>
<gene>
    <name evidence="2" type="ORF">C4K68_11745</name>
</gene>
<feature type="transmembrane region" description="Helical" evidence="1">
    <location>
        <begin position="142"/>
        <end position="168"/>
    </location>
</feature>
<evidence type="ECO:0008006" key="4">
    <source>
        <dbReference type="Google" id="ProtNLM"/>
    </source>
</evidence>
<reference evidence="2 3" key="1">
    <citation type="submission" date="2018-02" db="EMBL/GenBank/DDBJ databases">
        <title>novel marine gammaproteobacteria from coastal saline agro ecosystem.</title>
        <authorList>
            <person name="Krishnan R."/>
            <person name="Ramesh Kumar N."/>
        </authorList>
    </citation>
    <scope>NUCLEOTIDE SEQUENCE [LARGE SCALE GENOMIC DNA]</scope>
    <source>
        <strain evidence="2 3">228</strain>
    </source>
</reference>
<dbReference type="Pfam" id="PF20332">
    <property type="entry name" value="DUF6627"/>
    <property type="match status" value="1"/>
</dbReference>
<dbReference type="NCBIfam" id="NF033919">
    <property type="entry name" value="PA2779_fam"/>
    <property type="match status" value="1"/>
</dbReference>
<organism evidence="2 3">
    <name type="scientific">Proteobacteria bacterium 228</name>
    <dbReference type="NCBI Taxonomy" id="2083153"/>
    <lineage>
        <taxon>Bacteria</taxon>
        <taxon>Pseudomonadati</taxon>
        <taxon>Pseudomonadota</taxon>
    </lineage>
</organism>
<accession>A0A2S5KQG3</accession>
<keyword evidence="1" id="KW-0472">Membrane</keyword>
<dbReference type="InterPro" id="IPR046735">
    <property type="entry name" value="PA2779-like"/>
</dbReference>
<dbReference type="EMBL" id="PRLP01000035">
    <property type="protein sequence ID" value="PPC77087.1"/>
    <property type="molecule type" value="Genomic_DNA"/>
</dbReference>